<keyword evidence="2" id="KW-1185">Reference proteome</keyword>
<evidence type="ECO:0008006" key="3">
    <source>
        <dbReference type="Google" id="ProtNLM"/>
    </source>
</evidence>
<dbReference type="AlphaFoldDB" id="A0A6G4X6N3"/>
<protein>
    <recommendedName>
        <fullName evidence="3">DUF4034 domain-containing protein</fullName>
    </recommendedName>
</protein>
<reference evidence="1 2" key="1">
    <citation type="submission" date="2020-02" db="EMBL/GenBank/DDBJ databases">
        <title>Whole-genome analyses of novel actinobacteria.</title>
        <authorList>
            <person name="Sahin N."/>
            <person name="Tatar D."/>
        </authorList>
    </citation>
    <scope>NUCLEOTIDE SEQUENCE [LARGE SCALE GENOMIC DNA]</scope>
    <source>
        <strain evidence="1 2">SB3404</strain>
    </source>
</reference>
<name>A0A6G4X6N3_9ACTN</name>
<evidence type="ECO:0000313" key="2">
    <source>
        <dbReference type="Proteomes" id="UP000477722"/>
    </source>
</evidence>
<evidence type="ECO:0000313" key="1">
    <source>
        <dbReference type="EMBL" id="NGO73199.1"/>
    </source>
</evidence>
<dbReference type="Proteomes" id="UP000477722">
    <property type="component" value="Unassembled WGS sequence"/>
</dbReference>
<gene>
    <name evidence="1" type="ORF">G5C65_33695</name>
</gene>
<comment type="caution">
    <text evidence="1">The sequence shown here is derived from an EMBL/GenBank/DDBJ whole genome shotgun (WGS) entry which is preliminary data.</text>
</comment>
<proteinExistence type="predicted"/>
<dbReference type="EMBL" id="JAAKZZ010000651">
    <property type="protein sequence ID" value="NGO73199.1"/>
    <property type="molecule type" value="Genomic_DNA"/>
</dbReference>
<organism evidence="1 2">
    <name type="scientific">Streptomyces boncukensis</name>
    <dbReference type="NCBI Taxonomy" id="2711219"/>
    <lineage>
        <taxon>Bacteria</taxon>
        <taxon>Bacillati</taxon>
        <taxon>Actinomycetota</taxon>
        <taxon>Actinomycetes</taxon>
        <taxon>Kitasatosporales</taxon>
        <taxon>Streptomycetaceae</taxon>
        <taxon>Streptomyces</taxon>
    </lineage>
</organism>
<accession>A0A6G4X6N3</accession>
<sequence length="283" mass="32307">MGRWESPRDLLTLTGEDWDLRIFRLQVLAEAGARLTFADTWAKAEPRSPHALALVANVQALRAMIAGRNAGRAQMEAAWGTCRTALKVWPPDVAPLVVMLALLRTHAPNRDTLARVWEEIKQRDPWNREAHHEVLTYLFPRYHGAQGEAAWWAEEQASIAPRGLPLALLPLVALAEAHHSRQEQAQETYGHSFHPWMECPQTDVALERWWRHRAPRPHACFADDANYLAHALSFGNRHREALEVFDAIGPYATHVPWAYCGDARDLFLRHRAWAYSPPPRRGR</sequence>